<accession>A0A329QJ24</accession>
<keyword evidence="3" id="KW-1185">Reference proteome</keyword>
<feature type="transmembrane region" description="Helical" evidence="1">
    <location>
        <begin position="303"/>
        <end position="320"/>
    </location>
</feature>
<keyword evidence="1" id="KW-0812">Transmembrane</keyword>
<keyword evidence="1" id="KW-1133">Transmembrane helix</keyword>
<feature type="transmembrane region" description="Helical" evidence="1">
    <location>
        <begin position="137"/>
        <end position="156"/>
    </location>
</feature>
<evidence type="ECO:0000313" key="3">
    <source>
        <dbReference type="Proteomes" id="UP000250462"/>
    </source>
</evidence>
<feature type="transmembrane region" description="Helical" evidence="1">
    <location>
        <begin position="59"/>
        <end position="85"/>
    </location>
</feature>
<dbReference type="EMBL" id="QMIG01000018">
    <property type="protein sequence ID" value="RAW11921.1"/>
    <property type="molecule type" value="Genomic_DNA"/>
</dbReference>
<feature type="transmembrane region" description="Helical" evidence="1">
    <location>
        <begin position="163"/>
        <end position="181"/>
    </location>
</feature>
<dbReference type="AlphaFoldDB" id="A0A329QJ24"/>
<keyword evidence="1" id="KW-0472">Membrane</keyword>
<gene>
    <name evidence="2" type="ORF">DPM12_15820</name>
</gene>
<feature type="transmembrane region" description="Helical" evidence="1">
    <location>
        <begin position="274"/>
        <end position="297"/>
    </location>
</feature>
<feature type="transmembrane region" description="Helical" evidence="1">
    <location>
        <begin position="187"/>
        <end position="205"/>
    </location>
</feature>
<protein>
    <submittedName>
        <fullName evidence="2">Uncharacterized protein</fullName>
    </submittedName>
</protein>
<comment type="caution">
    <text evidence="2">The sequence shown here is derived from an EMBL/GenBank/DDBJ whole genome shotgun (WGS) entry which is preliminary data.</text>
</comment>
<organism evidence="2 3">
    <name type="scientific">Phytoactinopolyspora halophila</name>
    <dbReference type="NCBI Taxonomy" id="1981511"/>
    <lineage>
        <taxon>Bacteria</taxon>
        <taxon>Bacillati</taxon>
        <taxon>Actinomycetota</taxon>
        <taxon>Actinomycetes</taxon>
        <taxon>Jiangellales</taxon>
        <taxon>Jiangellaceae</taxon>
        <taxon>Phytoactinopolyspora</taxon>
    </lineage>
</organism>
<feature type="transmembrane region" description="Helical" evidence="1">
    <location>
        <begin position="106"/>
        <end position="131"/>
    </location>
</feature>
<name>A0A329QJ24_9ACTN</name>
<feature type="transmembrane region" description="Helical" evidence="1">
    <location>
        <begin position="21"/>
        <end position="39"/>
    </location>
</feature>
<dbReference type="Proteomes" id="UP000250462">
    <property type="component" value="Unassembled WGS sequence"/>
</dbReference>
<sequence length="438" mass="46188">MSGHHHGGAGLSMKSRSWGSLYELALAVALAAMLLYAVGNSAVPDILAEAERRGHPPGWVSASLLFFVLGLWSGGWYFAGPLAVSAGRLQWLAWRRHPSRWLRREAVKVLVVGALLAAVIAVLAGLASAAIGSSSVVPSLVTWTVLVLLVMVTIYVQRRDLDGIARLVPITLGAVGVVIATGVAWNALVAAIIGCGLMVSVAAARPRTLLSTGVRSELTPRWQLQRGARNRWSVGAGVTLMDGEIVRIVRQRDAKVIRRLLPESVYRASWPVNLAIAVLIRSFPAVAIGIALALPLIFAVHEILGLVPAMLVGVFLEFFVTLSTSRSAETWLASRALPRTWAVSGIGTSIALVVPSLAVCLAIAMVMMLGFSLSPLVTLVLVVLPVGIIMRRHAAPDAGTSVTVASTPMGAVSLQAVNKAIAGPDVVLLSLVLVSWLT</sequence>
<feature type="transmembrane region" description="Helical" evidence="1">
    <location>
        <begin position="371"/>
        <end position="390"/>
    </location>
</feature>
<reference evidence="2 3" key="1">
    <citation type="submission" date="2018-06" db="EMBL/GenBank/DDBJ databases">
        <title>Phytoactinopolyspora halophila sp. nov., a novel halophilic actinomycete isolated from a saline soil in China.</title>
        <authorList>
            <person name="Tang S.-K."/>
        </authorList>
    </citation>
    <scope>NUCLEOTIDE SEQUENCE [LARGE SCALE GENOMIC DNA]</scope>
    <source>
        <strain evidence="2 3">YIM 96934</strain>
    </source>
</reference>
<proteinExistence type="predicted"/>
<feature type="transmembrane region" description="Helical" evidence="1">
    <location>
        <begin position="341"/>
        <end position="365"/>
    </location>
</feature>
<evidence type="ECO:0000256" key="1">
    <source>
        <dbReference type="SAM" id="Phobius"/>
    </source>
</evidence>
<evidence type="ECO:0000313" key="2">
    <source>
        <dbReference type="EMBL" id="RAW11921.1"/>
    </source>
</evidence>